<gene>
    <name evidence="2" type="ORF">AVDCRST_MAG68-2869</name>
</gene>
<organism evidence="2">
    <name type="scientific">uncultured Gemmatimonadota bacterium</name>
    <dbReference type="NCBI Taxonomy" id="203437"/>
    <lineage>
        <taxon>Bacteria</taxon>
        <taxon>Pseudomonadati</taxon>
        <taxon>Gemmatimonadota</taxon>
        <taxon>environmental samples</taxon>
    </lineage>
</organism>
<dbReference type="Pfam" id="PF14344">
    <property type="entry name" value="DUF4397"/>
    <property type="match status" value="1"/>
</dbReference>
<evidence type="ECO:0000259" key="1">
    <source>
        <dbReference type="Pfam" id="PF14344"/>
    </source>
</evidence>
<proteinExistence type="predicted"/>
<feature type="domain" description="DUF4397" evidence="1">
    <location>
        <begin position="17"/>
        <end position="110"/>
    </location>
</feature>
<name>A0A6J4LRC3_9BACT</name>
<sequence>MTGSGAFTTGGQFSTGSALAFGQATQTCSAVKAGSTSFGFGAANTGGTGLSGSALATLDNQSIPEGGNFTVAASGSAASPTLFLLDNSFSGSLAANQAAIRFVNLAPGTGTTANTFVVFSGAFGSSEQTLVAANMAAGAPTAYRIATSGASTFSLLRNPGHNVVIPSTELTLQAGTVNTFAIVPTTSGGFQLINIPRC</sequence>
<protein>
    <recommendedName>
        <fullName evidence="1">DUF4397 domain-containing protein</fullName>
    </recommendedName>
</protein>
<dbReference type="EMBL" id="CADCTW010000136">
    <property type="protein sequence ID" value="CAA9339365.1"/>
    <property type="molecule type" value="Genomic_DNA"/>
</dbReference>
<dbReference type="AlphaFoldDB" id="A0A6J4LRC3"/>
<evidence type="ECO:0000313" key="2">
    <source>
        <dbReference type="EMBL" id="CAA9339365.1"/>
    </source>
</evidence>
<dbReference type="InterPro" id="IPR025510">
    <property type="entry name" value="DUF4397"/>
</dbReference>
<reference evidence="2" key="1">
    <citation type="submission" date="2020-02" db="EMBL/GenBank/DDBJ databases">
        <authorList>
            <person name="Meier V. D."/>
        </authorList>
    </citation>
    <scope>NUCLEOTIDE SEQUENCE</scope>
    <source>
        <strain evidence="2">AVDCRST_MAG68</strain>
    </source>
</reference>
<accession>A0A6J4LRC3</accession>